<evidence type="ECO:0000256" key="10">
    <source>
        <dbReference type="ARBA" id="ARBA00029606"/>
    </source>
</evidence>
<gene>
    <name evidence="11" type="primary">Snapc3</name>
    <name evidence="11" type="ORF">CM83_100855</name>
    <name evidence="12" type="ORF">g.1998</name>
</gene>
<comment type="subcellular location">
    <subcellularLocation>
        <location evidence="1">Nucleus</location>
    </subcellularLocation>
</comment>
<evidence type="ECO:0000256" key="7">
    <source>
        <dbReference type="ARBA" id="ARBA00023242"/>
    </source>
</evidence>
<evidence type="ECO:0000256" key="4">
    <source>
        <dbReference type="ARBA" id="ARBA00023015"/>
    </source>
</evidence>
<dbReference type="GO" id="GO:0000978">
    <property type="term" value="F:RNA polymerase II cis-regulatory region sequence-specific DNA binding"/>
    <property type="evidence" value="ECO:0007669"/>
    <property type="project" value="TreeGrafter"/>
</dbReference>
<dbReference type="PANTHER" id="PTHR13421:SF16">
    <property type="entry name" value="SNRNA-ACTIVATING PROTEIN COMPLEX SUBUNIT 3"/>
    <property type="match status" value="1"/>
</dbReference>
<keyword evidence="5" id="KW-0238">DNA-binding</keyword>
<keyword evidence="4" id="KW-0805">Transcription regulation</keyword>
<evidence type="ECO:0000256" key="3">
    <source>
        <dbReference type="ARBA" id="ARBA00013634"/>
    </source>
</evidence>
<comment type="subunit">
    <text evidence="9">Part of the SNAPc complex composed of 5 subunits: SNAPC1, SNAPC2, SNAPC3, SNAPC4 and SNAPC5. SNAPC3 interacts with SNAPC1.</text>
</comment>
<dbReference type="EMBL" id="GBHO01009639">
    <property type="protein sequence ID" value="JAG33965.1"/>
    <property type="molecule type" value="Transcribed_RNA"/>
</dbReference>
<dbReference type="GO" id="GO:0005634">
    <property type="term" value="C:nucleus"/>
    <property type="evidence" value="ECO:0007669"/>
    <property type="project" value="UniProtKB-SubCell"/>
</dbReference>
<keyword evidence="7" id="KW-0539">Nucleus</keyword>
<dbReference type="Pfam" id="PF12251">
    <property type="entry name" value="SNAPC3"/>
    <property type="match status" value="1"/>
</dbReference>
<comment type="similarity">
    <text evidence="2">Belongs to the SNAPC3/SRD2 family.</text>
</comment>
<keyword evidence="6" id="KW-0804">Transcription</keyword>
<evidence type="ECO:0000313" key="11">
    <source>
        <dbReference type="EMBL" id="JAG33965.1"/>
    </source>
</evidence>
<dbReference type="GO" id="GO:0042796">
    <property type="term" value="P:snRNA transcription by RNA polymerase III"/>
    <property type="evidence" value="ECO:0007669"/>
    <property type="project" value="TreeGrafter"/>
</dbReference>
<dbReference type="EMBL" id="GDHC01020235">
    <property type="protein sequence ID" value="JAP98393.1"/>
    <property type="molecule type" value="Transcribed_RNA"/>
</dbReference>
<evidence type="ECO:0000256" key="5">
    <source>
        <dbReference type="ARBA" id="ARBA00023125"/>
    </source>
</evidence>
<evidence type="ECO:0000313" key="12">
    <source>
        <dbReference type="EMBL" id="JAP98393.1"/>
    </source>
</evidence>
<reference evidence="12" key="3">
    <citation type="journal article" date="2016" name="Gigascience">
        <title>De novo construction of an expanded transcriptome assembly for the western tarnished plant bug, Lygus hesperus.</title>
        <authorList>
            <person name="Tassone E.E."/>
            <person name="Geib S.M."/>
            <person name="Hall B."/>
            <person name="Fabrick J.A."/>
            <person name="Brent C.S."/>
            <person name="Hull J.J."/>
        </authorList>
    </citation>
    <scope>NUCLEOTIDE SEQUENCE</scope>
</reference>
<evidence type="ECO:0000256" key="2">
    <source>
        <dbReference type="ARBA" id="ARBA00010410"/>
    </source>
</evidence>
<evidence type="ECO:0000256" key="6">
    <source>
        <dbReference type="ARBA" id="ARBA00023163"/>
    </source>
</evidence>
<name>A0A0A9YWM2_LYGHE</name>
<dbReference type="GO" id="GO:0001046">
    <property type="term" value="F:core promoter sequence-specific DNA binding"/>
    <property type="evidence" value="ECO:0007669"/>
    <property type="project" value="TreeGrafter"/>
</dbReference>
<reference evidence="11" key="1">
    <citation type="journal article" date="2014" name="PLoS ONE">
        <title>Transcriptome-Based Identification of ABC Transporters in the Western Tarnished Plant Bug Lygus hesperus.</title>
        <authorList>
            <person name="Hull J.J."/>
            <person name="Chaney K."/>
            <person name="Geib S.M."/>
            <person name="Fabrick J.A."/>
            <person name="Brent C.S."/>
            <person name="Walsh D."/>
            <person name="Lavine L.C."/>
        </authorList>
    </citation>
    <scope>NUCLEOTIDE SEQUENCE</scope>
</reference>
<sequence length="132" mass="15175">MRSNRAIRLSDPIVSWVYENDRYLHSPHLFPYTQRAMESTTFSELRIRLGSHYLYQHQGSCQHTLIFTEMRVKSSDDFDDVALYVCVVLVSPVPPPTCMCVRAQLTGTHSAYFNANTLFKSVRCAKPSSLRL</sequence>
<dbReference type="GO" id="GO:0042795">
    <property type="term" value="P:snRNA transcription by RNA polymerase II"/>
    <property type="evidence" value="ECO:0007669"/>
    <property type="project" value="TreeGrafter"/>
</dbReference>
<dbReference type="GO" id="GO:0003681">
    <property type="term" value="F:bent DNA binding"/>
    <property type="evidence" value="ECO:0007669"/>
    <property type="project" value="TreeGrafter"/>
</dbReference>
<organism evidence="11">
    <name type="scientific">Lygus hesperus</name>
    <name type="common">Western plant bug</name>
    <dbReference type="NCBI Taxonomy" id="30085"/>
    <lineage>
        <taxon>Eukaryota</taxon>
        <taxon>Metazoa</taxon>
        <taxon>Ecdysozoa</taxon>
        <taxon>Arthropoda</taxon>
        <taxon>Hexapoda</taxon>
        <taxon>Insecta</taxon>
        <taxon>Pterygota</taxon>
        <taxon>Neoptera</taxon>
        <taxon>Paraneoptera</taxon>
        <taxon>Hemiptera</taxon>
        <taxon>Heteroptera</taxon>
        <taxon>Panheteroptera</taxon>
        <taxon>Cimicomorpha</taxon>
        <taxon>Miridae</taxon>
        <taxon>Mirini</taxon>
        <taxon>Lygus</taxon>
    </lineage>
</organism>
<protein>
    <recommendedName>
        <fullName evidence="3">snRNA-activating protein complex subunit 3</fullName>
    </recommendedName>
    <alternativeName>
        <fullName evidence="10">Small nuclear RNA-activating complex polypeptide 3</fullName>
    </alternativeName>
</protein>
<reference evidence="11" key="2">
    <citation type="submission" date="2014-07" db="EMBL/GenBank/DDBJ databases">
        <authorList>
            <person name="Hull J."/>
        </authorList>
    </citation>
    <scope>NUCLEOTIDE SEQUENCE</scope>
</reference>
<evidence type="ECO:0000256" key="9">
    <source>
        <dbReference type="ARBA" id="ARBA00025958"/>
    </source>
</evidence>
<accession>A0A0A9YWM2</accession>
<dbReference type="GO" id="GO:0001006">
    <property type="term" value="F:RNA polymerase III type 3 promoter sequence-specific DNA binding"/>
    <property type="evidence" value="ECO:0007669"/>
    <property type="project" value="TreeGrafter"/>
</dbReference>
<comment type="function">
    <text evidence="8">Part of the SNAPc complex required for the transcription of both RNA polymerase II and III small-nuclear RNA genes. Binds to the proximal sequence element (PSE), a non-TATA-box basal promoter element common to these 2 types of genes. Recruits TBP and BRF2 to the U6 snRNA TATA box.</text>
</comment>
<dbReference type="AlphaFoldDB" id="A0A0A9YWM2"/>
<dbReference type="InterPro" id="IPR022042">
    <property type="entry name" value="snRNA-activating_su3"/>
</dbReference>
<dbReference type="PANTHER" id="PTHR13421">
    <property type="entry name" value="SNRNA-ACTIVATING PROTEIN COMPLEX SUBUNIT 3"/>
    <property type="match status" value="1"/>
</dbReference>
<proteinExistence type="inferred from homology"/>
<evidence type="ECO:0000256" key="8">
    <source>
        <dbReference type="ARBA" id="ARBA00025193"/>
    </source>
</evidence>
<evidence type="ECO:0000256" key="1">
    <source>
        <dbReference type="ARBA" id="ARBA00004123"/>
    </source>
</evidence>
<dbReference type="GO" id="GO:0019185">
    <property type="term" value="C:snRNA-activating protein complex"/>
    <property type="evidence" value="ECO:0007669"/>
    <property type="project" value="TreeGrafter"/>
</dbReference>